<reference evidence="10 11" key="1">
    <citation type="journal article" date="2020" name="Biotechnol. Biofuels">
        <title>New insights from the biogas microbiome by comprehensive genome-resolved metagenomics of nearly 1600 species originating from multiple anaerobic digesters.</title>
        <authorList>
            <person name="Campanaro S."/>
            <person name="Treu L."/>
            <person name="Rodriguez-R L.M."/>
            <person name="Kovalovszki A."/>
            <person name="Ziels R.M."/>
            <person name="Maus I."/>
            <person name="Zhu X."/>
            <person name="Kougias P.G."/>
            <person name="Basile A."/>
            <person name="Luo G."/>
            <person name="Schluter A."/>
            <person name="Konstantinidis K.T."/>
            <person name="Angelidaki I."/>
        </authorList>
    </citation>
    <scope>NUCLEOTIDE SEQUENCE [LARGE SCALE GENOMIC DNA]</scope>
    <source>
        <strain evidence="10">AS27yjCOA_65</strain>
    </source>
</reference>
<comment type="caution">
    <text evidence="10">The sequence shown here is derived from an EMBL/GenBank/DDBJ whole genome shotgun (WGS) entry which is preliminary data.</text>
</comment>
<dbReference type="CDD" id="cd16833">
    <property type="entry name" value="YfiH"/>
    <property type="match status" value="1"/>
</dbReference>
<dbReference type="InterPro" id="IPR011324">
    <property type="entry name" value="Cytotoxic_necrot_fac-like_cat"/>
</dbReference>
<gene>
    <name evidence="10" type="ORF">GYA55_13410</name>
</gene>
<evidence type="ECO:0000256" key="8">
    <source>
        <dbReference type="ARBA" id="ARBA00048968"/>
    </source>
</evidence>
<dbReference type="InterPro" id="IPR038371">
    <property type="entry name" value="Cu_polyphenol_OxRdtase_sf"/>
</dbReference>
<sequence length="245" mass="27254">MLNWKEKGPFLYLSCPDWEDVGISHGFIGSCADFSASQYALWQPKFLETFQVEALYLPEQIHSAEFIDFRSKDATLDYAKQLNFSKADALIVPKSGFSQKKVGFGIRTADCLPILLLCDEAVALIHAGWRGLASGIIEAVLDKLLPESSEVTESHASCRITNNASKRISVLIGPAASKASYQVGLEVIEAIGERAKFELREERQQRKYFLDLQATAVNIISNRFPKAELHFASVCTISNLSFHSF</sequence>
<dbReference type="GO" id="GO:0005507">
    <property type="term" value="F:copper ion binding"/>
    <property type="evidence" value="ECO:0007669"/>
    <property type="project" value="TreeGrafter"/>
</dbReference>
<evidence type="ECO:0000256" key="7">
    <source>
        <dbReference type="ARBA" id="ARBA00047989"/>
    </source>
</evidence>
<comment type="catalytic activity">
    <reaction evidence="8">
        <text>adenosine + phosphate = alpha-D-ribose 1-phosphate + adenine</text>
        <dbReference type="Rhea" id="RHEA:27642"/>
        <dbReference type="ChEBI" id="CHEBI:16335"/>
        <dbReference type="ChEBI" id="CHEBI:16708"/>
        <dbReference type="ChEBI" id="CHEBI:43474"/>
        <dbReference type="ChEBI" id="CHEBI:57720"/>
        <dbReference type="EC" id="2.4.2.1"/>
    </reaction>
    <physiologicalReaction direction="left-to-right" evidence="8">
        <dbReference type="Rhea" id="RHEA:27643"/>
    </physiologicalReaction>
</comment>
<comment type="catalytic activity">
    <reaction evidence="7">
        <text>adenosine + H2O + H(+) = inosine + NH4(+)</text>
        <dbReference type="Rhea" id="RHEA:24408"/>
        <dbReference type="ChEBI" id="CHEBI:15377"/>
        <dbReference type="ChEBI" id="CHEBI:15378"/>
        <dbReference type="ChEBI" id="CHEBI:16335"/>
        <dbReference type="ChEBI" id="CHEBI:17596"/>
        <dbReference type="ChEBI" id="CHEBI:28938"/>
        <dbReference type="EC" id="3.5.4.4"/>
    </reaction>
    <physiologicalReaction direction="left-to-right" evidence="7">
        <dbReference type="Rhea" id="RHEA:24409"/>
    </physiologicalReaction>
</comment>
<comment type="similarity">
    <text evidence="2">Belongs to the purine nucleoside phosphorylase YfiH/LACC1 family.</text>
</comment>
<dbReference type="GO" id="GO:0016787">
    <property type="term" value="F:hydrolase activity"/>
    <property type="evidence" value="ECO:0007669"/>
    <property type="project" value="UniProtKB-KW"/>
</dbReference>
<dbReference type="PANTHER" id="PTHR30616:SF2">
    <property type="entry name" value="PURINE NUCLEOSIDE PHOSPHORYLASE LACC1"/>
    <property type="match status" value="1"/>
</dbReference>
<dbReference type="GO" id="GO:0017061">
    <property type="term" value="F:S-methyl-5-thioadenosine phosphorylase activity"/>
    <property type="evidence" value="ECO:0007669"/>
    <property type="project" value="UniProtKB-EC"/>
</dbReference>
<dbReference type="SUPFAM" id="SSF64438">
    <property type="entry name" value="CNF1/YfiH-like putative cysteine hydrolases"/>
    <property type="match status" value="1"/>
</dbReference>
<evidence type="ECO:0000256" key="4">
    <source>
        <dbReference type="ARBA" id="ARBA00022723"/>
    </source>
</evidence>
<dbReference type="EMBL" id="JAAZON010000612">
    <property type="protein sequence ID" value="NMC64156.1"/>
    <property type="molecule type" value="Genomic_DNA"/>
</dbReference>
<protein>
    <submittedName>
        <fullName evidence="10">Polyphenol oxidase family protein</fullName>
    </submittedName>
</protein>
<evidence type="ECO:0000256" key="1">
    <source>
        <dbReference type="ARBA" id="ARBA00000553"/>
    </source>
</evidence>
<keyword evidence="4" id="KW-0479">Metal-binding</keyword>
<dbReference type="Gene3D" id="3.60.140.10">
    <property type="entry name" value="CNF1/YfiH-like putative cysteine hydrolases"/>
    <property type="match status" value="1"/>
</dbReference>
<evidence type="ECO:0000256" key="6">
    <source>
        <dbReference type="ARBA" id="ARBA00022833"/>
    </source>
</evidence>
<dbReference type="InterPro" id="IPR003730">
    <property type="entry name" value="Cu_polyphenol_OxRdtase"/>
</dbReference>
<name>A0A7X9FU32_9DELT</name>
<evidence type="ECO:0000256" key="3">
    <source>
        <dbReference type="ARBA" id="ARBA00022679"/>
    </source>
</evidence>
<keyword evidence="5" id="KW-0378">Hydrolase</keyword>
<evidence type="ECO:0000256" key="5">
    <source>
        <dbReference type="ARBA" id="ARBA00022801"/>
    </source>
</evidence>
<comment type="catalytic activity">
    <reaction evidence="9">
        <text>S-methyl-5'-thioadenosine + phosphate = 5-(methylsulfanyl)-alpha-D-ribose 1-phosphate + adenine</text>
        <dbReference type="Rhea" id="RHEA:11852"/>
        <dbReference type="ChEBI" id="CHEBI:16708"/>
        <dbReference type="ChEBI" id="CHEBI:17509"/>
        <dbReference type="ChEBI" id="CHEBI:43474"/>
        <dbReference type="ChEBI" id="CHEBI:58533"/>
        <dbReference type="EC" id="2.4.2.28"/>
    </reaction>
    <physiologicalReaction direction="left-to-right" evidence="9">
        <dbReference type="Rhea" id="RHEA:11853"/>
    </physiologicalReaction>
</comment>
<evidence type="ECO:0000313" key="11">
    <source>
        <dbReference type="Proteomes" id="UP000524246"/>
    </source>
</evidence>
<organism evidence="10 11">
    <name type="scientific">SAR324 cluster bacterium</name>
    <dbReference type="NCBI Taxonomy" id="2024889"/>
    <lineage>
        <taxon>Bacteria</taxon>
        <taxon>Deltaproteobacteria</taxon>
        <taxon>SAR324 cluster</taxon>
    </lineage>
</organism>
<feature type="non-terminal residue" evidence="10">
    <location>
        <position position="245"/>
    </location>
</feature>
<dbReference type="AlphaFoldDB" id="A0A7X9FU32"/>
<comment type="catalytic activity">
    <reaction evidence="1">
        <text>inosine + phosphate = alpha-D-ribose 1-phosphate + hypoxanthine</text>
        <dbReference type="Rhea" id="RHEA:27646"/>
        <dbReference type="ChEBI" id="CHEBI:17368"/>
        <dbReference type="ChEBI" id="CHEBI:17596"/>
        <dbReference type="ChEBI" id="CHEBI:43474"/>
        <dbReference type="ChEBI" id="CHEBI:57720"/>
        <dbReference type="EC" id="2.4.2.1"/>
    </reaction>
    <physiologicalReaction direction="left-to-right" evidence="1">
        <dbReference type="Rhea" id="RHEA:27647"/>
    </physiologicalReaction>
</comment>
<evidence type="ECO:0000313" key="10">
    <source>
        <dbReference type="EMBL" id="NMC64156.1"/>
    </source>
</evidence>
<evidence type="ECO:0000256" key="9">
    <source>
        <dbReference type="ARBA" id="ARBA00049893"/>
    </source>
</evidence>
<keyword evidence="3" id="KW-0808">Transferase</keyword>
<dbReference type="Proteomes" id="UP000524246">
    <property type="component" value="Unassembled WGS sequence"/>
</dbReference>
<dbReference type="Pfam" id="PF02578">
    <property type="entry name" value="Cu-oxidase_4"/>
    <property type="match status" value="1"/>
</dbReference>
<evidence type="ECO:0000256" key="2">
    <source>
        <dbReference type="ARBA" id="ARBA00007353"/>
    </source>
</evidence>
<keyword evidence="6" id="KW-0862">Zinc</keyword>
<dbReference type="PROSITE" id="PS51257">
    <property type="entry name" value="PROKAR_LIPOPROTEIN"/>
    <property type="match status" value="1"/>
</dbReference>
<accession>A0A7X9FU32</accession>
<proteinExistence type="inferred from homology"/>
<dbReference type="PANTHER" id="PTHR30616">
    <property type="entry name" value="UNCHARACTERIZED PROTEIN YFIH"/>
    <property type="match status" value="1"/>
</dbReference>